<organism evidence="1 2">
    <name type="scientific">Botryotinia narcissicola</name>
    <dbReference type="NCBI Taxonomy" id="278944"/>
    <lineage>
        <taxon>Eukaryota</taxon>
        <taxon>Fungi</taxon>
        <taxon>Dikarya</taxon>
        <taxon>Ascomycota</taxon>
        <taxon>Pezizomycotina</taxon>
        <taxon>Leotiomycetes</taxon>
        <taxon>Helotiales</taxon>
        <taxon>Sclerotiniaceae</taxon>
        <taxon>Botryotinia</taxon>
    </lineage>
</organism>
<sequence length="112" mass="12569">MISSRFRKIIIIYTLLTFAFTNIAQATFSINLPQIMLVAAFGAMGFQDYARLNPHFGTAEHGAGNLSNAVTGCDGTDFDGFQVFGVLILREDELYKLQMEGYMWETLETFHS</sequence>
<protein>
    <submittedName>
        <fullName evidence="1">Uncharacterized protein</fullName>
    </submittedName>
</protein>
<name>A0A4Z1IYF5_9HELO</name>
<dbReference type="Proteomes" id="UP000297452">
    <property type="component" value="Unassembled WGS sequence"/>
</dbReference>
<accession>A0A4Z1IYF5</accession>
<keyword evidence="2" id="KW-1185">Reference proteome</keyword>
<gene>
    <name evidence="1" type="ORF">BOTNAR_0088g00320</name>
</gene>
<comment type="caution">
    <text evidence="1">The sequence shown here is derived from an EMBL/GenBank/DDBJ whole genome shotgun (WGS) entry which is preliminary data.</text>
</comment>
<evidence type="ECO:0000313" key="2">
    <source>
        <dbReference type="Proteomes" id="UP000297452"/>
    </source>
</evidence>
<reference evidence="1 2" key="1">
    <citation type="submission" date="2017-12" db="EMBL/GenBank/DDBJ databases">
        <title>Comparative genomics of Botrytis spp.</title>
        <authorList>
            <person name="Valero-Jimenez C.A."/>
            <person name="Tapia P."/>
            <person name="Veloso J."/>
            <person name="Silva-Moreno E."/>
            <person name="Staats M."/>
            <person name="Valdes J.H."/>
            <person name="Van Kan J.A.L."/>
        </authorList>
    </citation>
    <scope>NUCLEOTIDE SEQUENCE [LARGE SCALE GENOMIC DNA]</scope>
    <source>
        <strain evidence="1 2">MUCL2120</strain>
    </source>
</reference>
<evidence type="ECO:0000313" key="1">
    <source>
        <dbReference type="EMBL" id="TGO64502.1"/>
    </source>
</evidence>
<dbReference type="EMBL" id="PQXJ01000088">
    <property type="protein sequence ID" value="TGO64502.1"/>
    <property type="molecule type" value="Genomic_DNA"/>
</dbReference>
<dbReference type="AlphaFoldDB" id="A0A4Z1IYF5"/>
<proteinExistence type="predicted"/>